<dbReference type="RefSeq" id="WP_021281515.1">
    <property type="nucleotide sequence ID" value="NZ_JAGGLL010000014.1"/>
</dbReference>
<keyword evidence="4" id="KW-0808">Transferase</keyword>
<keyword evidence="8" id="KW-0067">ATP-binding</keyword>
<organism evidence="14 15">
    <name type="scientific">Clostridium punense</name>
    <dbReference type="NCBI Taxonomy" id="1054297"/>
    <lineage>
        <taxon>Bacteria</taxon>
        <taxon>Bacillati</taxon>
        <taxon>Bacillota</taxon>
        <taxon>Clostridia</taxon>
        <taxon>Eubacteriales</taxon>
        <taxon>Clostridiaceae</taxon>
        <taxon>Clostridium</taxon>
    </lineage>
</organism>
<evidence type="ECO:0000259" key="13">
    <source>
        <dbReference type="PROSITE" id="PS50146"/>
    </source>
</evidence>
<proteinExistence type="inferred from homology"/>
<dbReference type="InterPro" id="IPR050187">
    <property type="entry name" value="Lipid_Phosphate_FormReg"/>
</dbReference>
<evidence type="ECO:0000256" key="7">
    <source>
        <dbReference type="ARBA" id="ARBA00022777"/>
    </source>
</evidence>
<gene>
    <name evidence="14" type="ORF">J2Z44_002066</name>
</gene>
<dbReference type="Pfam" id="PF00781">
    <property type="entry name" value="DAGK_cat"/>
    <property type="match status" value="1"/>
</dbReference>
<dbReference type="SMART" id="SM00046">
    <property type="entry name" value="DAGKc"/>
    <property type="match status" value="1"/>
</dbReference>
<evidence type="ECO:0000256" key="11">
    <source>
        <dbReference type="ARBA" id="ARBA00023209"/>
    </source>
</evidence>
<dbReference type="PANTHER" id="PTHR12358:SF106">
    <property type="entry name" value="LIPID KINASE YEGS"/>
    <property type="match status" value="1"/>
</dbReference>
<keyword evidence="10" id="KW-0443">Lipid metabolism</keyword>
<feature type="domain" description="DAGKc" evidence="13">
    <location>
        <begin position="1"/>
        <end position="130"/>
    </location>
</feature>
<evidence type="ECO:0000256" key="12">
    <source>
        <dbReference type="ARBA" id="ARBA00023264"/>
    </source>
</evidence>
<keyword evidence="7 14" id="KW-0418">Kinase</keyword>
<keyword evidence="11" id="KW-0594">Phospholipid biosynthesis</keyword>
<dbReference type="InterPro" id="IPR017438">
    <property type="entry name" value="ATP-NAD_kinase_N"/>
</dbReference>
<evidence type="ECO:0000256" key="4">
    <source>
        <dbReference type="ARBA" id="ARBA00022679"/>
    </source>
</evidence>
<dbReference type="Pfam" id="PF19279">
    <property type="entry name" value="YegS_C"/>
    <property type="match status" value="1"/>
</dbReference>
<dbReference type="Gene3D" id="2.60.200.40">
    <property type="match status" value="1"/>
</dbReference>
<dbReference type="InterPro" id="IPR005218">
    <property type="entry name" value="Diacylglycerol/lipid_kinase"/>
</dbReference>
<comment type="caution">
    <text evidence="14">The sequence shown here is derived from an EMBL/GenBank/DDBJ whole genome shotgun (WGS) entry which is preliminary data.</text>
</comment>
<dbReference type="InterPro" id="IPR016064">
    <property type="entry name" value="NAD/diacylglycerol_kinase_sf"/>
</dbReference>
<dbReference type="Gene3D" id="3.40.50.10330">
    <property type="entry name" value="Probable inorganic polyphosphate/atp-NAD kinase, domain 1"/>
    <property type="match status" value="1"/>
</dbReference>
<dbReference type="NCBIfam" id="TIGR00147">
    <property type="entry name" value="YegS/Rv2252/BmrU family lipid kinase"/>
    <property type="match status" value="1"/>
</dbReference>
<dbReference type="NCBIfam" id="NF009605">
    <property type="entry name" value="PRK13059.1"/>
    <property type="match status" value="1"/>
</dbReference>
<dbReference type="Proteomes" id="UP001519308">
    <property type="component" value="Unassembled WGS sequence"/>
</dbReference>
<evidence type="ECO:0000256" key="6">
    <source>
        <dbReference type="ARBA" id="ARBA00022741"/>
    </source>
</evidence>
<keyword evidence="6" id="KW-0547">Nucleotide-binding</keyword>
<evidence type="ECO:0000256" key="2">
    <source>
        <dbReference type="ARBA" id="ARBA00005983"/>
    </source>
</evidence>
<keyword evidence="9" id="KW-0460">Magnesium</keyword>
<keyword evidence="3" id="KW-0444">Lipid biosynthesis</keyword>
<dbReference type="InterPro" id="IPR001206">
    <property type="entry name" value="Diacylglycerol_kinase_cat_dom"/>
</dbReference>
<keyword evidence="12" id="KW-1208">Phospholipid metabolism</keyword>
<evidence type="ECO:0000256" key="8">
    <source>
        <dbReference type="ARBA" id="ARBA00022840"/>
    </source>
</evidence>
<keyword evidence="15" id="KW-1185">Reference proteome</keyword>
<comment type="similarity">
    <text evidence="2">Belongs to the diacylglycerol/lipid kinase family.</text>
</comment>
<evidence type="ECO:0000313" key="15">
    <source>
        <dbReference type="Proteomes" id="UP001519308"/>
    </source>
</evidence>
<reference evidence="14 15" key="1">
    <citation type="submission" date="2021-03" db="EMBL/GenBank/DDBJ databases">
        <title>Genomic Encyclopedia of Type Strains, Phase IV (KMG-IV): sequencing the most valuable type-strain genomes for metagenomic binning, comparative biology and taxonomic classification.</title>
        <authorList>
            <person name="Goeker M."/>
        </authorList>
    </citation>
    <scope>NUCLEOTIDE SEQUENCE [LARGE SCALE GENOMIC DNA]</scope>
    <source>
        <strain evidence="14 15">DSM 28650</strain>
    </source>
</reference>
<evidence type="ECO:0000256" key="5">
    <source>
        <dbReference type="ARBA" id="ARBA00022723"/>
    </source>
</evidence>
<dbReference type="PROSITE" id="PS50146">
    <property type="entry name" value="DAGK"/>
    <property type="match status" value="1"/>
</dbReference>
<protein>
    <submittedName>
        <fullName evidence="14">YegS/Rv2252/BmrU family lipid kinase</fullName>
    </submittedName>
</protein>
<keyword evidence="5" id="KW-0479">Metal-binding</keyword>
<evidence type="ECO:0000256" key="1">
    <source>
        <dbReference type="ARBA" id="ARBA00001946"/>
    </source>
</evidence>
<dbReference type="PANTHER" id="PTHR12358">
    <property type="entry name" value="SPHINGOSINE KINASE"/>
    <property type="match status" value="1"/>
</dbReference>
<comment type="cofactor">
    <cofactor evidence="1">
        <name>Mg(2+)</name>
        <dbReference type="ChEBI" id="CHEBI:18420"/>
    </cofactor>
</comment>
<dbReference type="SUPFAM" id="SSF111331">
    <property type="entry name" value="NAD kinase/diacylglycerol kinase-like"/>
    <property type="match status" value="1"/>
</dbReference>
<sequence>MKRVKFIYNPYSGENLIVNNLDKVIKIHQQYNHIIEPFRIDNSVDIKDAFKDMDSSYKYVLIAGGDGTIDSVINKMKESNVDIPVAFLPVGTANDFAKYLGVPSDVGAACKQILESKPKRFDLGKINDKYFVNVASTGIFTDISQKTDPHLKNTMGKLAYYLKGLEEVTNLRKIYMKVESPTVCFEGKMYTLLVFNGQTAGNIKFTDLSEADDGLLDVVIIKEDVVKSALNNILIMAKKGMVADMDGVLYFKTDKLTVECEEDIATDIDGERGPGFPLTISCERRAIKILGYKES</sequence>
<evidence type="ECO:0000256" key="3">
    <source>
        <dbReference type="ARBA" id="ARBA00022516"/>
    </source>
</evidence>
<evidence type="ECO:0000256" key="9">
    <source>
        <dbReference type="ARBA" id="ARBA00022842"/>
    </source>
</evidence>
<evidence type="ECO:0000313" key="14">
    <source>
        <dbReference type="EMBL" id="MBP2022265.1"/>
    </source>
</evidence>
<evidence type="ECO:0000256" key="10">
    <source>
        <dbReference type="ARBA" id="ARBA00023098"/>
    </source>
</evidence>
<dbReference type="EMBL" id="JAGGLL010000014">
    <property type="protein sequence ID" value="MBP2022265.1"/>
    <property type="molecule type" value="Genomic_DNA"/>
</dbReference>
<accession>A0ABS4K3B1</accession>
<dbReference type="InterPro" id="IPR045540">
    <property type="entry name" value="YegS/DAGK_C"/>
</dbReference>
<dbReference type="GO" id="GO:0016301">
    <property type="term" value="F:kinase activity"/>
    <property type="evidence" value="ECO:0007669"/>
    <property type="project" value="UniProtKB-KW"/>
</dbReference>
<name>A0ABS4K3B1_9CLOT</name>